<dbReference type="InterPro" id="IPR034505">
    <property type="entry name" value="Coproporphyrinogen-III_oxidase"/>
</dbReference>
<evidence type="ECO:0000313" key="12">
    <source>
        <dbReference type="Proteomes" id="UP000000845"/>
    </source>
</evidence>
<dbReference type="SMART" id="SM00729">
    <property type="entry name" value="Elp3"/>
    <property type="match status" value="1"/>
</dbReference>
<evidence type="ECO:0000256" key="6">
    <source>
        <dbReference type="ARBA" id="ARBA00023004"/>
    </source>
</evidence>
<keyword evidence="12" id="KW-1185">Reference proteome</keyword>
<dbReference type="Proteomes" id="UP000000845">
    <property type="component" value="Chromosome"/>
</dbReference>
<comment type="subcellular location">
    <subcellularLocation>
        <location evidence="9">Cytoplasm</location>
    </subcellularLocation>
</comment>
<name>D1AQA0_SEBTE</name>
<keyword evidence="9" id="KW-0963">Cytoplasm</keyword>
<keyword evidence="6 9" id="KW-0408">Iron</keyword>
<dbReference type="AlphaFoldDB" id="D1AQA0"/>
<evidence type="ECO:0000259" key="10">
    <source>
        <dbReference type="PROSITE" id="PS51918"/>
    </source>
</evidence>
<reference evidence="11 12" key="2">
    <citation type="journal article" date="2010" name="Stand. Genomic Sci.">
        <title>Complete genome sequence of Sebaldella termitidis type strain (NCTC 11300).</title>
        <authorList>
            <person name="Harmon-Smith M."/>
            <person name="Celia L."/>
            <person name="Chertkov O."/>
            <person name="Lapidus A."/>
            <person name="Copeland A."/>
            <person name="Glavina Del Rio T."/>
            <person name="Nolan M."/>
            <person name="Lucas S."/>
            <person name="Tice H."/>
            <person name="Cheng J.F."/>
            <person name="Han C."/>
            <person name="Detter J.C."/>
            <person name="Bruce D."/>
            <person name="Goodwin L."/>
            <person name="Pitluck S."/>
            <person name="Pati A."/>
            <person name="Liolios K."/>
            <person name="Ivanova N."/>
            <person name="Mavromatis K."/>
            <person name="Mikhailova N."/>
            <person name="Chen A."/>
            <person name="Palaniappan K."/>
            <person name="Land M."/>
            <person name="Hauser L."/>
            <person name="Chang Y.J."/>
            <person name="Jeffries C.D."/>
            <person name="Brettin T."/>
            <person name="Goker M."/>
            <person name="Beck B."/>
            <person name="Bristow J."/>
            <person name="Eisen J.A."/>
            <person name="Markowitz V."/>
            <person name="Hugenholtz P."/>
            <person name="Kyrpides N.C."/>
            <person name="Klenk H.P."/>
            <person name="Chen F."/>
        </authorList>
    </citation>
    <scope>NUCLEOTIDE SEQUENCE [LARGE SCALE GENOMIC DNA]</scope>
    <source>
        <strain evidence="12">ATCC 33386 / NCTC 11300</strain>
    </source>
</reference>
<keyword evidence="7 9" id="KW-0411">Iron-sulfur</keyword>
<evidence type="ECO:0000256" key="4">
    <source>
        <dbReference type="ARBA" id="ARBA00022691"/>
    </source>
</evidence>
<dbReference type="SFLD" id="SFLDF00562">
    <property type="entry name" value="HemN-like__clustered_with_heat"/>
    <property type="match status" value="1"/>
</dbReference>
<feature type="domain" description="Radical SAM core" evidence="10">
    <location>
        <begin position="1"/>
        <end position="221"/>
    </location>
</feature>
<dbReference type="PROSITE" id="PS51918">
    <property type="entry name" value="RADICAL_SAM"/>
    <property type="match status" value="1"/>
</dbReference>
<dbReference type="eggNOG" id="COG0635">
    <property type="taxonomic scope" value="Bacteria"/>
</dbReference>
<dbReference type="KEGG" id="str:Sterm_3320"/>
<dbReference type="InterPro" id="IPR004559">
    <property type="entry name" value="HemW-like"/>
</dbReference>
<dbReference type="EMBL" id="CP001739">
    <property type="protein sequence ID" value="ACZ10160.1"/>
    <property type="molecule type" value="Genomic_DNA"/>
</dbReference>
<sequence length="357" mass="41593">MDALYIHIPFCDKKCFYCDFWTFINMGHEIDRYTDYIIKESRLYPVYYYDTVYFGGGTPGLIGADNFAKILSALKVKENAEVTAEINPLNYSTEDFRNYRKAGVNRLSIGIQSFQDHVLKTAGRNHNGTQALETYRKAREAGFENITVDLMFGIPGQTLEDVYNDIKIIKEISPDHISVYSLIWEEGTLFWKQRENGLIEEADIDLEARMYETIIEELTKDGYIHYEISNFAKPGKKARHNTKYWENKEFIGLGVNSSSYYNDQRYKNLKNLYKYYKMIDNKELPIDISSLENVDRAEKEKMKIILGLRLLDTGIPYFNDSRVEKLFGNGLLKKENNRIILTKKGVMLANEVFVEFI</sequence>
<dbReference type="Pfam" id="PF04055">
    <property type="entry name" value="Radical_SAM"/>
    <property type="match status" value="1"/>
</dbReference>
<keyword evidence="8 9" id="KW-0143">Chaperone</keyword>
<evidence type="ECO:0000256" key="9">
    <source>
        <dbReference type="RuleBase" id="RU364116"/>
    </source>
</evidence>
<dbReference type="GO" id="GO:0046872">
    <property type="term" value="F:metal ion binding"/>
    <property type="evidence" value="ECO:0007669"/>
    <property type="project" value="UniProtKB-UniRule"/>
</dbReference>
<evidence type="ECO:0000256" key="7">
    <source>
        <dbReference type="ARBA" id="ARBA00023014"/>
    </source>
</evidence>
<organism evidence="11 12">
    <name type="scientific">Sebaldella termitidis (strain ATCC 33386 / NCTC 11300)</name>
    <dbReference type="NCBI Taxonomy" id="526218"/>
    <lineage>
        <taxon>Bacteria</taxon>
        <taxon>Fusobacteriati</taxon>
        <taxon>Fusobacteriota</taxon>
        <taxon>Fusobacteriia</taxon>
        <taxon>Fusobacteriales</taxon>
        <taxon>Leptotrichiaceae</taxon>
        <taxon>Sebaldella</taxon>
    </lineage>
</organism>
<accession>D1AQA0</accession>
<dbReference type="SFLD" id="SFLDS00029">
    <property type="entry name" value="Radical_SAM"/>
    <property type="match status" value="1"/>
</dbReference>
<keyword evidence="5 9" id="KW-0479">Metal-binding</keyword>
<evidence type="ECO:0000256" key="3">
    <source>
        <dbReference type="ARBA" id="ARBA00022617"/>
    </source>
</evidence>
<comment type="function">
    <text evidence="9">Probably acts as a heme chaperone, transferring heme to an unknown acceptor. Binds one molecule of heme per monomer, possibly covalently. Binds 1 [4Fe-4S] cluster. The cluster is coordinated with 3 cysteines and an exchangeable S-adenosyl-L-methionine.</text>
</comment>
<dbReference type="SFLD" id="SFLDG01082">
    <property type="entry name" value="B12-binding_domain_containing"/>
    <property type="match status" value="1"/>
</dbReference>
<dbReference type="InterPro" id="IPR007197">
    <property type="entry name" value="rSAM"/>
</dbReference>
<dbReference type="PANTHER" id="PTHR13932">
    <property type="entry name" value="COPROPORPHYRINIGEN III OXIDASE"/>
    <property type="match status" value="1"/>
</dbReference>
<dbReference type="NCBIfam" id="TIGR00539">
    <property type="entry name" value="hemN_rel"/>
    <property type="match status" value="1"/>
</dbReference>
<evidence type="ECO:0000256" key="5">
    <source>
        <dbReference type="ARBA" id="ARBA00022723"/>
    </source>
</evidence>
<dbReference type="GO" id="GO:0051539">
    <property type="term" value="F:4 iron, 4 sulfur cluster binding"/>
    <property type="evidence" value="ECO:0007669"/>
    <property type="project" value="UniProtKB-UniRule"/>
</dbReference>
<dbReference type="HOGENOM" id="CLU_027579_2_2_0"/>
<dbReference type="GO" id="GO:0006779">
    <property type="term" value="P:porphyrin-containing compound biosynthetic process"/>
    <property type="evidence" value="ECO:0007669"/>
    <property type="project" value="InterPro"/>
</dbReference>
<dbReference type="InterPro" id="IPR058240">
    <property type="entry name" value="rSAM_sf"/>
</dbReference>
<dbReference type="SUPFAM" id="SSF102114">
    <property type="entry name" value="Radical SAM enzymes"/>
    <property type="match status" value="1"/>
</dbReference>
<dbReference type="InterPro" id="IPR006638">
    <property type="entry name" value="Elp3/MiaA/NifB-like_rSAM"/>
</dbReference>
<gene>
    <name evidence="11" type="ordered locus">Sterm_3320</name>
</gene>
<keyword evidence="11" id="KW-0560">Oxidoreductase</keyword>
<proteinExistence type="inferred from homology"/>
<dbReference type="Gene3D" id="3.20.20.70">
    <property type="entry name" value="Aldolase class I"/>
    <property type="match status" value="1"/>
</dbReference>
<dbReference type="GO" id="GO:0004109">
    <property type="term" value="F:coproporphyrinogen oxidase activity"/>
    <property type="evidence" value="ECO:0007669"/>
    <property type="project" value="InterPro"/>
</dbReference>
<evidence type="ECO:0000313" key="11">
    <source>
        <dbReference type="EMBL" id="ACZ10160.1"/>
    </source>
</evidence>
<dbReference type="InterPro" id="IPR013785">
    <property type="entry name" value="Aldolase_TIM"/>
</dbReference>
<keyword evidence="3 9" id="KW-0349">Heme</keyword>
<keyword evidence="9" id="KW-0004">4Fe-4S</keyword>
<dbReference type="CDD" id="cd01335">
    <property type="entry name" value="Radical_SAM"/>
    <property type="match status" value="1"/>
</dbReference>
<dbReference type="RefSeq" id="WP_012862742.1">
    <property type="nucleotide sequence ID" value="NC_013517.1"/>
</dbReference>
<dbReference type="STRING" id="526218.Sterm_3320"/>
<keyword evidence="4 9" id="KW-0949">S-adenosyl-L-methionine</keyword>
<evidence type="ECO:0000256" key="1">
    <source>
        <dbReference type="ARBA" id="ARBA00006100"/>
    </source>
</evidence>
<dbReference type="GO" id="GO:0005737">
    <property type="term" value="C:cytoplasm"/>
    <property type="evidence" value="ECO:0007669"/>
    <property type="project" value="UniProtKB-SubCell"/>
</dbReference>
<protein>
    <recommendedName>
        <fullName evidence="2 9">Heme chaperone HemW</fullName>
    </recommendedName>
</protein>
<evidence type="ECO:0000256" key="2">
    <source>
        <dbReference type="ARBA" id="ARBA00017228"/>
    </source>
</evidence>
<dbReference type="PANTHER" id="PTHR13932:SF5">
    <property type="entry name" value="RADICAL S-ADENOSYL METHIONINE DOMAIN-CONTAINING PROTEIN 1, MITOCHONDRIAL"/>
    <property type="match status" value="1"/>
</dbReference>
<comment type="similarity">
    <text evidence="1">Belongs to the anaerobic coproporphyrinogen-III oxidase family. HemW subfamily.</text>
</comment>
<reference evidence="12" key="1">
    <citation type="submission" date="2009-09" db="EMBL/GenBank/DDBJ databases">
        <title>The complete chromosome of Sebaldella termitidis ATCC 33386.</title>
        <authorList>
            <consortium name="US DOE Joint Genome Institute (JGI-PGF)"/>
            <person name="Lucas S."/>
            <person name="Copeland A."/>
            <person name="Lapidus A."/>
            <person name="Glavina del Rio T."/>
            <person name="Dalin E."/>
            <person name="Tice H."/>
            <person name="Bruce D."/>
            <person name="Goodwin L."/>
            <person name="Pitluck S."/>
            <person name="Kyrpides N."/>
            <person name="Mavromatis K."/>
            <person name="Ivanova N."/>
            <person name="Mikhailova N."/>
            <person name="Sims D."/>
            <person name="Meincke L."/>
            <person name="Brettin T."/>
            <person name="Detter J.C."/>
            <person name="Han C."/>
            <person name="Larimer F."/>
            <person name="Land M."/>
            <person name="Hauser L."/>
            <person name="Markowitz V."/>
            <person name="Cheng J.F."/>
            <person name="Hugenholtz P."/>
            <person name="Woyke T."/>
            <person name="Wu D."/>
            <person name="Eisen J.A."/>
        </authorList>
    </citation>
    <scope>NUCLEOTIDE SEQUENCE [LARGE SCALE GENOMIC DNA]</scope>
    <source>
        <strain evidence="12">ATCC 33386 / NCTC 11300</strain>
    </source>
</reference>
<dbReference type="SFLD" id="SFLDG01065">
    <property type="entry name" value="anaerobic_coproporphyrinogen-I"/>
    <property type="match status" value="1"/>
</dbReference>
<evidence type="ECO:0000256" key="8">
    <source>
        <dbReference type="ARBA" id="ARBA00023186"/>
    </source>
</evidence>